<comment type="caution">
    <text evidence="6">The sequence shown here is derived from an EMBL/GenBank/DDBJ whole genome shotgun (WGS) entry which is preliminary data.</text>
</comment>
<dbReference type="InterPro" id="IPR016162">
    <property type="entry name" value="Ald_DH_N"/>
</dbReference>
<dbReference type="FunFam" id="3.40.605.10:FF:000007">
    <property type="entry name" value="NAD/NADP-dependent betaine aldehyde dehydrogenase"/>
    <property type="match status" value="1"/>
</dbReference>
<dbReference type="Gene3D" id="3.40.605.10">
    <property type="entry name" value="Aldehyde Dehydrogenase, Chain A, domain 1"/>
    <property type="match status" value="1"/>
</dbReference>
<evidence type="ECO:0000256" key="4">
    <source>
        <dbReference type="RuleBase" id="RU003345"/>
    </source>
</evidence>
<feature type="active site" evidence="3">
    <location>
        <position position="262"/>
    </location>
</feature>
<evidence type="ECO:0000313" key="7">
    <source>
        <dbReference type="Proteomes" id="UP001055111"/>
    </source>
</evidence>
<feature type="domain" description="Aldehyde dehydrogenase" evidence="5">
    <location>
        <begin position="33"/>
        <end position="487"/>
    </location>
</feature>
<dbReference type="RefSeq" id="WP_238214065.1">
    <property type="nucleotide sequence ID" value="NZ_BPUS01000010.1"/>
</dbReference>
<evidence type="ECO:0000259" key="5">
    <source>
        <dbReference type="Pfam" id="PF00171"/>
    </source>
</evidence>
<proteinExistence type="inferred from homology"/>
<dbReference type="GO" id="GO:0016620">
    <property type="term" value="F:oxidoreductase activity, acting on the aldehyde or oxo group of donors, NAD or NADP as acceptor"/>
    <property type="evidence" value="ECO:0007669"/>
    <property type="project" value="InterPro"/>
</dbReference>
<organism evidence="6 7">
    <name type="scientific">Caballeronia novacaledonica</name>
    <dbReference type="NCBI Taxonomy" id="1544861"/>
    <lineage>
        <taxon>Bacteria</taxon>
        <taxon>Pseudomonadati</taxon>
        <taxon>Pseudomonadota</taxon>
        <taxon>Betaproteobacteria</taxon>
        <taxon>Burkholderiales</taxon>
        <taxon>Burkholderiaceae</taxon>
        <taxon>Caballeronia</taxon>
    </lineage>
</organism>
<dbReference type="Gene3D" id="3.40.309.10">
    <property type="entry name" value="Aldehyde Dehydrogenase, Chain A, domain 2"/>
    <property type="match status" value="1"/>
</dbReference>
<gene>
    <name evidence="6" type="ORF">CBA19CS42_22735</name>
</gene>
<accession>A0AA37ICL8</accession>
<dbReference type="FunFam" id="3.40.309.10:FF:000012">
    <property type="entry name" value="Betaine aldehyde dehydrogenase"/>
    <property type="match status" value="1"/>
</dbReference>
<protein>
    <submittedName>
        <fullName evidence="6">Aldehyde dehydrogenase family protein</fullName>
    </submittedName>
</protein>
<dbReference type="EMBL" id="BPUS01000010">
    <property type="protein sequence ID" value="GJH27385.1"/>
    <property type="molecule type" value="Genomic_DNA"/>
</dbReference>
<comment type="similarity">
    <text evidence="1 4">Belongs to the aldehyde dehydrogenase family.</text>
</comment>
<name>A0AA37ICL8_9BURK</name>
<dbReference type="Proteomes" id="UP001055111">
    <property type="component" value="Unassembled WGS sequence"/>
</dbReference>
<evidence type="ECO:0000313" key="6">
    <source>
        <dbReference type="EMBL" id="GJH27385.1"/>
    </source>
</evidence>
<evidence type="ECO:0000256" key="1">
    <source>
        <dbReference type="ARBA" id="ARBA00009986"/>
    </source>
</evidence>
<dbReference type="InterPro" id="IPR015590">
    <property type="entry name" value="Aldehyde_DH_dom"/>
</dbReference>
<dbReference type="AlphaFoldDB" id="A0AA37ICL8"/>
<dbReference type="SUPFAM" id="SSF53720">
    <property type="entry name" value="ALDH-like"/>
    <property type="match status" value="1"/>
</dbReference>
<evidence type="ECO:0000256" key="3">
    <source>
        <dbReference type="PROSITE-ProRule" id="PRU10007"/>
    </source>
</evidence>
<dbReference type="Pfam" id="PF00171">
    <property type="entry name" value="Aldedh"/>
    <property type="match status" value="1"/>
</dbReference>
<dbReference type="InterPro" id="IPR016161">
    <property type="entry name" value="Ald_DH/histidinol_DH"/>
</dbReference>
<keyword evidence="2 4" id="KW-0560">Oxidoreductase</keyword>
<dbReference type="InterPro" id="IPR016163">
    <property type="entry name" value="Ald_DH_C"/>
</dbReference>
<reference evidence="6" key="1">
    <citation type="submission" date="2022-09" db="EMBL/GenBank/DDBJ databases">
        <title>Isolation and characterization of 3-chlorobenzoate degrading bacteria from soils in Shizuoka.</title>
        <authorList>
            <person name="Ifat A."/>
            <person name="Ogawa N."/>
            <person name="Kimbara K."/>
            <person name="Moriuchi R."/>
            <person name="Dohra H."/>
            <person name="Shintani M."/>
        </authorList>
    </citation>
    <scope>NUCLEOTIDE SEQUENCE</scope>
    <source>
        <strain evidence="6">19CS4-2</strain>
    </source>
</reference>
<dbReference type="PANTHER" id="PTHR11699">
    <property type="entry name" value="ALDEHYDE DEHYDROGENASE-RELATED"/>
    <property type="match status" value="1"/>
</dbReference>
<evidence type="ECO:0000256" key="2">
    <source>
        <dbReference type="ARBA" id="ARBA00023002"/>
    </source>
</evidence>
<dbReference type="PROSITE" id="PS00687">
    <property type="entry name" value="ALDEHYDE_DEHYDR_GLU"/>
    <property type="match status" value="1"/>
</dbReference>
<dbReference type="InterPro" id="IPR029510">
    <property type="entry name" value="Ald_DH_CS_GLU"/>
</dbReference>
<sequence length="491" mass="52799">MFVCMAFVKTSLGSKMQRILNFIAGQSVPPSTNEYLDKFDPRSGLKQSEVADSGAADVDAAVASSVAAQPHWADMRPSARGRILVEIARRVRDSVERLGSLERAETGKPGREMAQLMDLTAQYFEYYGGIVNSMDGEIINAGADYHVYTRRDPFGVVGVILPWNAPLHQAARAIAPALATGNAVVAKPSEFTSASLVELARLAIECGLPPGILNVVVGTGPKLGPALVDNLDIGKISFTGSVRAGKELGRLAAERILPLTLELGGKSANIVFDDADIEAASKGCATGFTWNAGQWCAAGTRLLVQEDIHDEFVARLVDHVSALDVGPGDEASYGAITTQAQYERIKAYFEIAKQDGLTPLIGGEAGLEKDGGKGWFIKPTVYVDVTNQMRIAREEIFGPVLCVIRFRDEQEAIAIANDSDYGLAAGIWTRDVSRVHRVARRLDAGRILVNEYSGGFVQTPCGGFKQSGYGREQGVEALAHYTQLKSVIIRL</sequence>